<gene>
    <name evidence="1" type="ORF">J2S18_002214</name>
</gene>
<evidence type="ECO:0000313" key="2">
    <source>
        <dbReference type="Proteomes" id="UP001228504"/>
    </source>
</evidence>
<dbReference type="EMBL" id="JAUSUF010000008">
    <property type="protein sequence ID" value="MDQ0150271.1"/>
    <property type="molecule type" value="Genomic_DNA"/>
</dbReference>
<dbReference type="Proteomes" id="UP001228504">
    <property type="component" value="Unassembled WGS sequence"/>
</dbReference>
<keyword evidence="2" id="KW-1185">Reference proteome</keyword>
<evidence type="ECO:0000313" key="1">
    <source>
        <dbReference type="EMBL" id="MDQ0150271.1"/>
    </source>
</evidence>
<reference evidence="1 2" key="1">
    <citation type="submission" date="2023-07" db="EMBL/GenBank/DDBJ databases">
        <title>Genomic Encyclopedia of Type Strains, Phase IV (KMG-IV): sequencing the most valuable type-strain genomes for metagenomic binning, comparative biology and taxonomic classification.</title>
        <authorList>
            <person name="Goeker M."/>
        </authorList>
    </citation>
    <scope>NUCLEOTIDE SEQUENCE [LARGE SCALE GENOMIC DNA]</scope>
    <source>
        <strain evidence="1 2">DSM 20694</strain>
    </source>
</reference>
<accession>A0ABT9UVC8</accession>
<sequence>MNKLNINQSLGDIVEYIQGLQEYSIKKELTIAVMEIEH</sequence>
<name>A0ABT9UVC8_9FIRM</name>
<organism evidence="1 2">
    <name type="scientific">Eubacterium multiforme</name>
    <dbReference type="NCBI Taxonomy" id="83339"/>
    <lineage>
        <taxon>Bacteria</taxon>
        <taxon>Bacillati</taxon>
        <taxon>Bacillota</taxon>
        <taxon>Clostridia</taxon>
        <taxon>Eubacteriales</taxon>
        <taxon>Eubacteriaceae</taxon>
        <taxon>Eubacterium</taxon>
    </lineage>
</organism>
<proteinExistence type="predicted"/>
<protein>
    <submittedName>
        <fullName evidence="1">Uncharacterized protein</fullName>
    </submittedName>
</protein>
<comment type="caution">
    <text evidence="1">The sequence shown here is derived from an EMBL/GenBank/DDBJ whole genome shotgun (WGS) entry which is preliminary data.</text>
</comment>